<organism evidence="5 6">
    <name type="scientific">Murimonas intestini</name>
    <dbReference type="NCBI Taxonomy" id="1337051"/>
    <lineage>
        <taxon>Bacteria</taxon>
        <taxon>Bacillati</taxon>
        <taxon>Bacillota</taxon>
        <taxon>Clostridia</taxon>
        <taxon>Lachnospirales</taxon>
        <taxon>Lachnospiraceae</taxon>
        <taxon>Murimonas</taxon>
    </lineage>
</organism>
<dbReference type="InterPro" id="IPR018060">
    <property type="entry name" value="HTH_AraC"/>
</dbReference>
<dbReference type="InterPro" id="IPR037923">
    <property type="entry name" value="HTH-like"/>
</dbReference>
<evidence type="ECO:0000256" key="1">
    <source>
        <dbReference type="ARBA" id="ARBA00023015"/>
    </source>
</evidence>
<dbReference type="AlphaFoldDB" id="A0AB73SZ65"/>
<dbReference type="SMART" id="SM00342">
    <property type="entry name" value="HTH_ARAC"/>
    <property type="match status" value="1"/>
</dbReference>
<dbReference type="GO" id="GO:0043565">
    <property type="term" value="F:sequence-specific DNA binding"/>
    <property type="evidence" value="ECO:0007669"/>
    <property type="project" value="InterPro"/>
</dbReference>
<proteinExistence type="predicted"/>
<dbReference type="Pfam" id="PF12833">
    <property type="entry name" value="HTH_18"/>
    <property type="match status" value="1"/>
</dbReference>
<name>A0AB73SZ65_9FIRM</name>
<dbReference type="PANTHER" id="PTHR43280:SF2">
    <property type="entry name" value="HTH-TYPE TRANSCRIPTIONAL REGULATOR EXSA"/>
    <property type="match status" value="1"/>
</dbReference>
<dbReference type="Gene3D" id="2.60.120.10">
    <property type="entry name" value="Jelly Rolls"/>
    <property type="match status" value="1"/>
</dbReference>
<dbReference type="GO" id="GO:0003700">
    <property type="term" value="F:DNA-binding transcription factor activity"/>
    <property type="evidence" value="ECO:0007669"/>
    <property type="project" value="InterPro"/>
</dbReference>
<protein>
    <submittedName>
        <fullName evidence="5">AraC-like DNA-binding protein</fullName>
    </submittedName>
</protein>
<dbReference type="InterPro" id="IPR009057">
    <property type="entry name" value="Homeodomain-like_sf"/>
</dbReference>
<keyword evidence="1" id="KW-0805">Transcription regulation</keyword>
<dbReference type="EMBL" id="QGGY01000016">
    <property type="protein sequence ID" value="PWJ72712.1"/>
    <property type="molecule type" value="Genomic_DNA"/>
</dbReference>
<evidence type="ECO:0000313" key="6">
    <source>
        <dbReference type="Proteomes" id="UP000245412"/>
    </source>
</evidence>
<gene>
    <name evidence="5" type="ORF">C7383_11626</name>
</gene>
<sequence>MQDTKKFLNSYNEEDHFIALNNQNVYVSYSGDYSENPIYHVHNSCELLFIEEGEAEYRIGKNYYHIGKNDVLVVGGTDPHSRKFTKVPCLRYGLAVIPAFMQSLPIINGYMNVYRTQSQEDALKLKNIDDAVFKRMIGIIWQLRDETAGDEEGRGDMVYALLLELTIALKRLLNLERQDVSGTYKIMSDIKSYIDFHYSEELSLNALSSLFYLQPNTISKNFSKVFGKNVNAYINSVRVTNAVRILEKSNVSITSLSEMVGYTSVNTFLRQFREKMNVSPLQYKKRFEQYLADSDSRRQF</sequence>
<evidence type="ECO:0000259" key="4">
    <source>
        <dbReference type="PROSITE" id="PS01124"/>
    </source>
</evidence>
<evidence type="ECO:0000256" key="3">
    <source>
        <dbReference type="ARBA" id="ARBA00023163"/>
    </source>
</evidence>
<evidence type="ECO:0000256" key="2">
    <source>
        <dbReference type="ARBA" id="ARBA00023125"/>
    </source>
</evidence>
<evidence type="ECO:0000313" key="5">
    <source>
        <dbReference type="EMBL" id="PWJ72712.1"/>
    </source>
</evidence>
<dbReference type="InterPro" id="IPR014710">
    <property type="entry name" value="RmlC-like_jellyroll"/>
</dbReference>
<comment type="caution">
    <text evidence="5">The sequence shown here is derived from an EMBL/GenBank/DDBJ whole genome shotgun (WGS) entry which is preliminary data.</text>
</comment>
<keyword evidence="3" id="KW-0804">Transcription</keyword>
<dbReference type="RefSeq" id="WP_109748182.1">
    <property type="nucleotide sequence ID" value="NZ_CABJAT010000004.1"/>
</dbReference>
<dbReference type="PROSITE" id="PS00041">
    <property type="entry name" value="HTH_ARAC_FAMILY_1"/>
    <property type="match status" value="1"/>
</dbReference>
<reference evidence="5 6" key="1">
    <citation type="submission" date="2018-05" db="EMBL/GenBank/DDBJ databases">
        <authorList>
            <person name="Goeker M."/>
            <person name="Huntemann M."/>
            <person name="Clum A."/>
            <person name="Pillay M."/>
            <person name="Palaniappan K."/>
            <person name="Varghese N."/>
            <person name="Mikhailova N."/>
            <person name="Stamatis D."/>
            <person name="Reddy T."/>
            <person name="Daum C."/>
            <person name="Shapiro N."/>
            <person name="Ivanova N."/>
            <person name="Kyrpides N."/>
            <person name="Woyke T."/>
        </authorList>
    </citation>
    <scope>NUCLEOTIDE SEQUENCE [LARGE SCALE GENOMIC DNA]</scope>
    <source>
        <strain evidence="5 6">DSM 26524</strain>
    </source>
</reference>
<keyword evidence="6" id="KW-1185">Reference proteome</keyword>
<dbReference type="InterPro" id="IPR003313">
    <property type="entry name" value="AraC-bd"/>
</dbReference>
<accession>A0AB73SZ65</accession>
<dbReference type="Proteomes" id="UP000245412">
    <property type="component" value="Unassembled WGS sequence"/>
</dbReference>
<dbReference type="PANTHER" id="PTHR43280">
    <property type="entry name" value="ARAC-FAMILY TRANSCRIPTIONAL REGULATOR"/>
    <property type="match status" value="1"/>
</dbReference>
<dbReference type="PROSITE" id="PS01124">
    <property type="entry name" value="HTH_ARAC_FAMILY_2"/>
    <property type="match status" value="1"/>
</dbReference>
<dbReference type="SUPFAM" id="SSF51215">
    <property type="entry name" value="Regulatory protein AraC"/>
    <property type="match status" value="1"/>
</dbReference>
<feature type="domain" description="HTH araC/xylS-type" evidence="4">
    <location>
        <begin position="188"/>
        <end position="286"/>
    </location>
</feature>
<dbReference type="SUPFAM" id="SSF46689">
    <property type="entry name" value="Homeodomain-like"/>
    <property type="match status" value="1"/>
</dbReference>
<keyword evidence="2" id="KW-0238">DNA-binding</keyword>
<dbReference type="InterPro" id="IPR018062">
    <property type="entry name" value="HTH_AraC-typ_CS"/>
</dbReference>
<dbReference type="Pfam" id="PF02311">
    <property type="entry name" value="AraC_binding"/>
    <property type="match status" value="1"/>
</dbReference>
<dbReference type="Gene3D" id="1.10.10.60">
    <property type="entry name" value="Homeodomain-like"/>
    <property type="match status" value="2"/>
</dbReference>